<feature type="transmembrane region" description="Helical" evidence="1">
    <location>
        <begin position="21"/>
        <end position="45"/>
    </location>
</feature>
<organism evidence="2 3">
    <name type="scientific">Ficus carica</name>
    <name type="common">Common fig</name>
    <dbReference type="NCBI Taxonomy" id="3494"/>
    <lineage>
        <taxon>Eukaryota</taxon>
        <taxon>Viridiplantae</taxon>
        <taxon>Streptophyta</taxon>
        <taxon>Embryophyta</taxon>
        <taxon>Tracheophyta</taxon>
        <taxon>Spermatophyta</taxon>
        <taxon>Magnoliopsida</taxon>
        <taxon>eudicotyledons</taxon>
        <taxon>Gunneridae</taxon>
        <taxon>Pentapetalae</taxon>
        <taxon>rosids</taxon>
        <taxon>fabids</taxon>
        <taxon>Rosales</taxon>
        <taxon>Moraceae</taxon>
        <taxon>Ficeae</taxon>
        <taxon>Ficus</taxon>
    </lineage>
</organism>
<evidence type="ECO:0000313" key="2">
    <source>
        <dbReference type="EMBL" id="GMN22763.1"/>
    </source>
</evidence>
<keyword evidence="1" id="KW-0472">Membrane</keyword>
<protein>
    <submittedName>
        <fullName evidence="2">Uncharacterized protein</fullName>
    </submittedName>
</protein>
<keyword evidence="1" id="KW-0812">Transmembrane</keyword>
<evidence type="ECO:0000256" key="1">
    <source>
        <dbReference type="SAM" id="Phobius"/>
    </source>
</evidence>
<comment type="caution">
    <text evidence="2">The sequence shown here is derived from an EMBL/GenBank/DDBJ whole genome shotgun (WGS) entry which is preliminary data.</text>
</comment>
<dbReference type="Proteomes" id="UP001187192">
    <property type="component" value="Unassembled WGS sequence"/>
</dbReference>
<sequence length="59" mass="6463">MPPIRVDGLAMVGTFARLLPFVYPSSILICLLLGFAPASTVKVWFGDGRVDLGWPTERN</sequence>
<evidence type="ECO:0000313" key="3">
    <source>
        <dbReference type="Proteomes" id="UP001187192"/>
    </source>
</evidence>
<keyword evidence="3" id="KW-1185">Reference proteome</keyword>
<gene>
    <name evidence="2" type="ORF">TIFTF001_040335</name>
</gene>
<proteinExistence type="predicted"/>
<name>A0AA88CIZ6_FICCA</name>
<keyword evidence="1" id="KW-1133">Transmembrane helix</keyword>
<dbReference type="EMBL" id="BTGU01001410">
    <property type="protein sequence ID" value="GMN22763.1"/>
    <property type="molecule type" value="Genomic_DNA"/>
</dbReference>
<reference evidence="2" key="1">
    <citation type="submission" date="2023-07" db="EMBL/GenBank/DDBJ databases">
        <title>draft genome sequence of fig (Ficus carica).</title>
        <authorList>
            <person name="Takahashi T."/>
            <person name="Nishimura K."/>
        </authorList>
    </citation>
    <scope>NUCLEOTIDE SEQUENCE</scope>
</reference>
<accession>A0AA88CIZ6</accession>
<dbReference type="AlphaFoldDB" id="A0AA88CIZ6"/>